<dbReference type="AlphaFoldDB" id="A0AA36Y6V6"/>
<dbReference type="EMBL" id="AGEL01000003">
    <property type="protein sequence ID" value="EHO18236.1"/>
    <property type="molecule type" value="Genomic_DNA"/>
</dbReference>
<name>A0AA36Y6V6_9FIRM</name>
<dbReference type="RefSeq" id="WP_009532254.1">
    <property type="nucleotide sequence ID" value="NZ_CAUOLT010000070.1"/>
</dbReference>
<dbReference type="Proteomes" id="UP000018466">
    <property type="component" value="Unassembled WGS sequence"/>
</dbReference>
<proteinExistence type="predicted"/>
<evidence type="ECO:0000259" key="1">
    <source>
        <dbReference type="Pfam" id="PF04016"/>
    </source>
</evidence>
<dbReference type="SUPFAM" id="SSF159713">
    <property type="entry name" value="Dhaf3308-like"/>
    <property type="match status" value="1"/>
</dbReference>
<dbReference type="Pfam" id="PF04016">
    <property type="entry name" value="DUF364"/>
    <property type="match status" value="1"/>
</dbReference>
<accession>A0AA36Y6V6</accession>
<dbReference type="InterPro" id="IPR007161">
    <property type="entry name" value="DUF364"/>
</dbReference>
<gene>
    <name evidence="2" type="ORF">HMPREF9623_00420</name>
</gene>
<evidence type="ECO:0000313" key="2">
    <source>
        <dbReference type="EMBL" id="EHO18236.1"/>
    </source>
</evidence>
<keyword evidence="3" id="KW-1185">Reference proteome</keyword>
<organism evidence="2 3">
    <name type="scientific">Stomatobaculum longum</name>
    <dbReference type="NCBI Taxonomy" id="796942"/>
    <lineage>
        <taxon>Bacteria</taxon>
        <taxon>Bacillati</taxon>
        <taxon>Bacillota</taxon>
        <taxon>Clostridia</taxon>
        <taxon>Lachnospirales</taxon>
        <taxon>Lachnospiraceae</taxon>
        <taxon>Stomatobaculum</taxon>
    </lineage>
</organism>
<protein>
    <recommendedName>
        <fullName evidence="1">Putative heavy-metal chelation domain-containing protein</fullName>
    </recommendedName>
</protein>
<dbReference type="GeneID" id="86940206"/>
<feature type="domain" description="Putative heavy-metal chelation" evidence="1">
    <location>
        <begin position="177"/>
        <end position="258"/>
    </location>
</feature>
<sequence>MNDLREIYEQLGKLYETEREEMPVLDEFILEYRWFMCADTRGRVSQCLRMGKEKSPEAYRAVLSKELGKPVDLVIKTFLESGDETLREPLVALLNLMSKPFNSEERLLKQGITREPGLRFPYEVAGKKVGIIGYGLYNQFFLGKCKEFHAFDLRPEKGLLNYRIGREGMKVYPEGIHWHLGKSAIDYADVLKTLDMVIMTGCTIVNDSYRDILACCEKAEVRGIYGPSNELCPAYLFDLGYNYIFSASVRDKESYLQAQLAPLPMGEDLKFMDLYILRRN</sequence>
<reference evidence="2 3" key="1">
    <citation type="submission" date="2011-10" db="EMBL/GenBank/DDBJ databases">
        <title>The Genome Sequence of Lachnospiraceae bacterium ACC2.</title>
        <authorList>
            <consortium name="The Broad Institute Genome Sequencing Platform"/>
            <person name="Earl A."/>
            <person name="Ward D."/>
            <person name="Feldgarden M."/>
            <person name="Gevers D."/>
            <person name="Sizova M."/>
            <person name="Hazen A."/>
            <person name="Epstein S."/>
            <person name="Young S.K."/>
            <person name="Zeng Q."/>
            <person name="Gargeya S."/>
            <person name="Fitzgerald M."/>
            <person name="Haas B."/>
            <person name="Abouelleil A."/>
            <person name="Alvarado L."/>
            <person name="Arachchi H.M."/>
            <person name="Berlin A."/>
            <person name="Brown A."/>
            <person name="Chapman S.B."/>
            <person name="Chen Z."/>
            <person name="Dunbar C."/>
            <person name="Freedman E."/>
            <person name="Gearin G."/>
            <person name="Goldberg J."/>
            <person name="Griggs A."/>
            <person name="Gujja S."/>
            <person name="Heiman D."/>
            <person name="Howarth C."/>
            <person name="Larson L."/>
            <person name="Lui A."/>
            <person name="MacDonald P.J.P."/>
            <person name="Montmayeur A."/>
            <person name="Murphy C."/>
            <person name="Neiman D."/>
            <person name="Pearson M."/>
            <person name="Priest M."/>
            <person name="Roberts A."/>
            <person name="Saif S."/>
            <person name="Shea T."/>
            <person name="Shenoy N."/>
            <person name="Sisk P."/>
            <person name="Stolte C."/>
            <person name="Sykes S."/>
            <person name="Wortman J."/>
            <person name="Nusbaum C."/>
            <person name="Birren B."/>
        </authorList>
    </citation>
    <scope>NUCLEOTIDE SEQUENCE [LARGE SCALE GENOMIC DNA]</scope>
    <source>
        <strain evidence="2 3">ACC2</strain>
    </source>
</reference>
<comment type="caution">
    <text evidence="2">The sequence shown here is derived from an EMBL/GenBank/DDBJ whole genome shotgun (WGS) entry which is preliminary data.</text>
</comment>
<dbReference type="Gene3D" id="3.40.50.11590">
    <property type="match status" value="1"/>
</dbReference>
<evidence type="ECO:0000313" key="3">
    <source>
        <dbReference type="Proteomes" id="UP000018466"/>
    </source>
</evidence>